<sequence>MRYAYDYKGYAHQVVAAAQRNVVFYESVGNDGEARKNKAIAERFQGRSISTFTYTEMYKYYVQYDFSALLVLFICIFGLMSVFVLEKETEMDTLLLTTTSGGFRTIGAKLIASFLFVSGISWWFWFADFIAFSVLFGSWDSASK</sequence>
<name>A0A934J442_9BACL</name>
<dbReference type="Proteomes" id="UP000640274">
    <property type="component" value="Unassembled WGS sequence"/>
</dbReference>
<feature type="transmembrane region" description="Helical" evidence="1">
    <location>
        <begin position="106"/>
        <end position="125"/>
    </location>
</feature>
<gene>
    <name evidence="2" type="ORF">JFN88_14675</name>
</gene>
<evidence type="ECO:0000313" key="2">
    <source>
        <dbReference type="EMBL" id="MBJ6362490.1"/>
    </source>
</evidence>
<organism evidence="2 3">
    <name type="scientific">Paenibacillus roseus</name>
    <dbReference type="NCBI Taxonomy" id="2798579"/>
    <lineage>
        <taxon>Bacteria</taxon>
        <taxon>Bacillati</taxon>
        <taxon>Bacillota</taxon>
        <taxon>Bacilli</taxon>
        <taxon>Bacillales</taxon>
        <taxon>Paenibacillaceae</taxon>
        <taxon>Paenibacillus</taxon>
    </lineage>
</organism>
<dbReference type="AlphaFoldDB" id="A0A934J442"/>
<keyword evidence="1" id="KW-0472">Membrane</keyword>
<dbReference type="EMBL" id="JAELUP010000077">
    <property type="protein sequence ID" value="MBJ6362490.1"/>
    <property type="molecule type" value="Genomic_DNA"/>
</dbReference>
<reference evidence="2" key="1">
    <citation type="submission" date="2020-12" db="EMBL/GenBank/DDBJ databases">
        <authorList>
            <person name="Huq M.A."/>
        </authorList>
    </citation>
    <scope>NUCLEOTIDE SEQUENCE</scope>
    <source>
        <strain evidence="2">MAHUQ-46</strain>
    </source>
</reference>
<keyword evidence="1" id="KW-0812">Transmembrane</keyword>
<evidence type="ECO:0000313" key="3">
    <source>
        <dbReference type="Proteomes" id="UP000640274"/>
    </source>
</evidence>
<accession>A0A934J442</accession>
<keyword evidence="3" id="KW-1185">Reference proteome</keyword>
<keyword evidence="1" id="KW-1133">Transmembrane helix</keyword>
<feature type="transmembrane region" description="Helical" evidence="1">
    <location>
        <begin position="66"/>
        <end position="85"/>
    </location>
</feature>
<comment type="caution">
    <text evidence="2">The sequence shown here is derived from an EMBL/GenBank/DDBJ whole genome shotgun (WGS) entry which is preliminary data.</text>
</comment>
<proteinExistence type="predicted"/>
<evidence type="ECO:0000256" key="1">
    <source>
        <dbReference type="SAM" id="Phobius"/>
    </source>
</evidence>
<protein>
    <submittedName>
        <fullName evidence="2">Uncharacterized protein</fullName>
    </submittedName>
</protein>